<dbReference type="PIRSF" id="PIRSF001439">
    <property type="entry name" value="CryM"/>
    <property type="match status" value="1"/>
</dbReference>
<protein>
    <submittedName>
        <fullName evidence="1">Ornithine cyclodeaminase</fullName>
    </submittedName>
</protein>
<dbReference type="SUPFAM" id="SSF51735">
    <property type="entry name" value="NAD(P)-binding Rossmann-fold domains"/>
    <property type="match status" value="1"/>
</dbReference>
<dbReference type="Gene3D" id="3.40.50.720">
    <property type="entry name" value="NAD(P)-binding Rossmann-like Domain"/>
    <property type="match status" value="1"/>
</dbReference>
<dbReference type="Gene3D" id="3.30.1780.10">
    <property type="entry name" value="ornithine cyclodeaminase, domain 1"/>
    <property type="match status" value="1"/>
</dbReference>
<dbReference type="Pfam" id="PF02423">
    <property type="entry name" value="OCD_Mu_crystall"/>
    <property type="match status" value="1"/>
</dbReference>
<comment type="caution">
    <text evidence="1">The sequence shown here is derived from an EMBL/GenBank/DDBJ whole genome shotgun (WGS) entry which is preliminary data.</text>
</comment>
<proteinExistence type="predicted"/>
<dbReference type="InterPro" id="IPR036291">
    <property type="entry name" value="NAD(P)-bd_dom_sf"/>
</dbReference>
<dbReference type="InterPro" id="IPR003462">
    <property type="entry name" value="ODC_Mu_crystall"/>
</dbReference>
<dbReference type="RefSeq" id="WP_212710463.1">
    <property type="nucleotide sequence ID" value="NZ_BAAAFW010000008.1"/>
</dbReference>
<gene>
    <name evidence="1" type="ORF">ACFP73_12800</name>
</gene>
<dbReference type="InterPro" id="IPR023401">
    <property type="entry name" value="ODC_N"/>
</dbReference>
<reference evidence="2" key="1">
    <citation type="journal article" date="2019" name="Int. J. Syst. Evol. Microbiol.">
        <title>The Global Catalogue of Microorganisms (GCM) 10K type strain sequencing project: providing services to taxonomists for standard genome sequencing and annotation.</title>
        <authorList>
            <consortium name="The Broad Institute Genomics Platform"/>
            <consortium name="The Broad Institute Genome Sequencing Center for Infectious Disease"/>
            <person name="Wu L."/>
            <person name="Ma J."/>
        </authorList>
    </citation>
    <scope>NUCLEOTIDE SEQUENCE [LARGE SCALE GENOMIC DNA]</scope>
    <source>
        <strain evidence="2">CGMCC 4.1530</strain>
    </source>
</reference>
<sequence>MTRFIDTHDMSKLVNLSGVAGFIRQLVDYIEYDFLRWGEFDKTPRVASHSDIGVIELMPAADSAYYGFKYVNGHPQNTLHNQLTVMAFGALAEIATGYPLLLSEFTLATALRTAATSVLAAKYLMRKNARHMAVIGNGAQSEFQIIAFSEVLKLTDFWLYDVDDTATEKLAANLRDYAGINLHFCRSVDEAVAQADVITTITADKTNATIISAAQVKPGMHLNAVGGDCPGKTELEARILSEADIFVEFTPQSRIEGEIQQMPDDFSVTELWQVLRGERPGRKSDTAVTVFDSVGFAIEDFSTLRLINDMARQHHIGSTVRLVPAPANPRDLYRFLKHPE</sequence>
<evidence type="ECO:0000313" key="1">
    <source>
        <dbReference type="EMBL" id="MFC6362963.1"/>
    </source>
</evidence>
<evidence type="ECO:0000313" key="2">
    <source>
        <dbReference type="Proteomes" id="UP001596215"/>
    </source>
</evidence>
<organism evidence="1 2">
    <name type="scientific">Tatumella punctata</name>
    <dbReference type="NCBI Taxonomy" id="399969"/>
    <lineage>
        <taxon>Bacteria</taxon>
        <taxon>Pseudomonadati</taxon>
        <taxon>Pseudomonadota</taxon>
        <taxon>Gammaproteobacteria</taxon>
        <taxon>Enterobacterales</taxon>
        <taxon>Erwiniaceae</taxon>
        <taxon>Tatumella</taxon>
    </lineage>
</organism>
<dbReference type="EMBL" id="JBHSUC010000017">
    <property type="protein sequence ID" value="MFC6362963.1"/>
    <property type="molecule type" value="Genomic_DNA"/>
</dbReference>
<dbReference type="Proteomes" id="UP001596215">
    <property type="component" value="Unassembled WGS sequence"/>
</dbReference>
<name>A0ABW1VSP1_9GAMM</name>
<dbReference type="PANTHER" id="PTHR13812:SF19">
    <property type="entry name" value="KETIMINE REDUCTASE MU-CRYSTALLIN"/>
    <property type="match status" value="1"/>
</dbReference>
<dbReference type="PANTHER" id="PTHR13812">
    <property type="entry name" value="KETIMINE REDUCTASE MU-CRYSTALLIN"/>
    <property type="match status" value="1"/>
</dbReference>
<keyword evidence="2" id="KW-1185">Reference proteome</keyword>
<dbReference type="NCBIfam" id="NF005762">
    <property type="entry name" value="PRK07589.1"/>
    <property type="match status" value="1"/>
</dbReference>
<accession>A0ABW1VSP1</accession>